<dbReference type="CTD" id="340706"/>
<dbReference type="FunCoup" id="A0A2Y9QWK2">
    <property type="interactions" value="89"/>
</dbReference>
<dbReference type="InterPro" id="IPR002035">
    <property type="entry name" value="VWF_A"/>
</dbReference>
<proteinExistence type="predicted"/>
<dbReference type="Gene3D" id="2.10.25.10">
    <property type="entry name" value="Laminin"/>
    <property type="match status" value="1"/>
</dbReference>
<keyword evidence="11" id="KW-1185">Reference proteome</keyword>
<dbReference type="InterPro" id="IPR050525">
    <property type="entry name" value="ECM_Assembly_Org"/>
</dbReference>
<feature type="domain" description="VWFA" evidence="10">
    <location>
        <begin position="51"/>
        <end position="222"/>
    </location>
</feature>
<evidence type="ECO:0000259" key="10">
    <source>
        <dbReference type="PROSITE" id="PS50234"/>
    </source>
</evidence>
<protein>
    <submittedName>
        <fullName evidence="12">von Willebrand factor A domain-containing protein 2</fullName>
    </submittedName>
</protein>
<feature type="domain" description="EGF-like" evidence="9">
    <location>
        <begin position="296"/>
        <end position="333"/>
    </location>
</feature>
<evidence type="ECO:0000256" key="8">
    <source>
        <dbReference type="SAM" id="SignalP"/>
    </source>
</evidence>
<dbReference type="GeneID" id="101347748"/>
<dbReference type="Gene3D" id="3.40.50.410">
    <property type="entry name" value="von Willebrand factor, type A domain"/>
    <property type="match status" value="3"/>
</dbReference>
<dbReference type="GO" id="GO:0005615">
    <property type="term" value="C:extracellular space"/>
    <property type="evidence" value="ECO:0007669"/>
    <property type="project" value="TreeGrafter"/>
</dbReference>
<dbReference type="Pfam" id="PF00092">
    <property type="entry name" value="VWA"/>
    <property type="match status" value="3"/>
</dbReference>
<dbReference type="InterPro" id="IPR000742">
    <property type="entry name" value="EGF"/>
</dbReference>
<reference evidence="12" key="1">
    <citation type="submission" date="2025-08" db="UniProtKB">
        <authorList>
            <consortium name="RefSeq"/>
        </authorList>
    </citation>
    <scope>IDENTIFICATION</scope>
</reference>
<evidence type="ECO:0000313" key="12">
    <source>
        <dbReference type="RefSeq" id="XP_023585661.1"/>
    </source>
</evidence>
<dbReference type="Pfam" id="PF00008">
    <property type="entry name" value="EGF"/>
    <property type="match status" value="1"/>
</dbReference>
<feature type="signal peptide" evidence="8">
    <location>
        <begin position="1"/>
        <end position="20"/>
    </location>
</feature>
<keyword evidence="4 8" id="KW-0732">Signal</keyword>
<dbReference type="FunFam" id="3.40.50.410:FF:000047">
    <property type="entry name" value="von Willebrand factor A domain containing 2"/>
    <property type="match status" value="1"/>
</dbReference>
<dbReference type="SMART" id="SM00327">
    <property type="entry name" value="VWA"/>
    <property type="match status" value="3"/>
</dbReference>
<dbReference type="PROSITE" id="PS50026">
    <property type="entry name" value="EGF_3"/>
    <property type="match status" value="1"/>
</dbReference>
<dbReference type="SUPFAM" id="SSF53300">
    <property type="entry name" value="vWA-like"/>
    <property type="match status" value="3"/>
</dbReference>
<dbReference type="GO" id="GO:0005604">
    <property type="term" value="C:basement membrane"/>
    <property type="evidence" value="ECO:0007669"/>
    <property type="project" value="TreeGrafter"/>
</dbReference>
<dbReference type="InterPro" id="IPR036465">
    <property type="entry name" value="vWFA_dom_sf"/>
</dbReference>
<organism evidence="11 12">
    <name type="scientific">Trichechus manatus latirostris</name>
    <name type="common">Florida manatee</name>
    <dbReference type="NCBI Taxonomy" id="127582"/>
    <lineage>
        <taxon>Eukaryota</taxon>
        <taxon>Metazoa</taxon>
        <taxon>Chordata</taxon>
        <taxon>Craniata</taxon>
        <taxon>Vertebrata</taxon>
        <taxon>Euteleostomi</taxon>
        <taxon>Mammalia</taxon>
        <taxon>Eutheria</taxon>
        <taxon>Afrotheria</taxon>
        <taxon>Sirenia</taxon>
        <taxon>Trichechidae</taxon>
        <taxon>Trichechus</taxon>
    </lineage>
</organism>
<evidence type="ECO:0000256" key="1">
    <source>
        <dbReference type="ARBA" id="ARBA00004613"/>
    </source>
</evidence>
<dbReference type="PANTHER" id="PTHR24020:SF37">
    <property type="entry name" value="VON WILLEBRAND FACTOR A DOMAIN-CONTAINING PROTEIN 2"/>
    <property type="match status" value="1"/>
</dbReference>
<feature type="domain" description="VWFA" evidence="10">
    <location>
        <begin position="343"/>
        <end position="517"/>
    </location>
</feature>
<sequence length="732" mass="79468">MPSFLLLEAICVFLFPTVPPSLPLQEVHVSRETIGKISAASKMMQCSAAVDVLFLLDGSHSVGKRSFESSKHFAITVCDALDISPERVRVGVFQFSSTPHLEFPLDSFATRQEVKVKIKRMVFKGGSTETGLALKYLLRNGFPGGRNASVPQILIVVTDGKSQGHVALPAKQLKERGITVFAVGVRFPRWEELQALASEPREQHMLFAEQVEDATNGLFSTLGSTAICTVAPPACRVEPHPCERKMLETVRERDGSVLCWRGSPQTNAVLASRCPFYSWRRVFLSHSTTCYRTTCPGPCDSQPCQNGGTCVPEGLDEYHCICLLAFGGDANCAPKLSLECRIDILFLLDSSAGTTLEGFLRAKAFVKRFVQAVLDEDSQARVGVAYYSRELVVAVPVGEYQDVPGLMRSLDSIPFSGGATLTGSALWQVAEHGFGSATRTGQDRPHRAVVLLTDARSQDKVAGLARHARAQQLLLLGVGSEAVQVELEEITGSPKHVIVYANPQDLFHQIPKLQRKLCSQQRPGCQAQSLDLVFMLDASASVGPENFAHMQSFVRSCVLRFDVNPDVTQVGLVVYGSQVQTAFGLDTHHTRAAVLRAMSQAPYLGGAGSAGTALLHIHDKVMTVQRGARPGVPKAVVVLTGGQGAEDASVPAQKLRNNGISVLVVGMGPVLREALRRLAGPRDSLIHVAAYRDLKYHQDALIDWICGGEWEITPFRAASMYILTRSAALRVC</sequence>
<dbReference type="PANTHER" id="PTHR24020">
    <property type="entry name" value="COLLAGEN ALPHA"/>
    <property type="match status" value="1"/>
</dbReference>
<dbReference type="FunFam" id="3.40.50.410:FF:000054">
    <property type="entry name" value="von Willebrand factor A domain containing 2"/>
    <property type="match status" value="1"/>
</dbReference>
<keyword evidence="2" id="KW-0964">Secreted</keyword>
<feature type="chain" id="PRO_5016089227" evidence="8">
    <location>
        <begin position="21"/>
        <end position="732"/>
    </location>
</feature>
<gene>
    <name evidence="12" type="primary">VWA2</name>
</gene>
<dbReference type="Proteomes" id="UP000248480">
    <property type="component" value="Unplaced"/>
</dbReference>
<keyword evidence="6" id="KW-1015">Disulfide bond</keyword>
<evidence type="ECO:0000256" key="4">
    <source>
        <dbReference type="ARBA" id="ARBA00022729"/>
    </source>
</evidence>
<dbReference type="SMART" id="SM00181">
    <property type="entry name" value="EGF"/>
    <property type="match status" value="1"/>
</dbReference>
<feature type="domain" description="VWFA" evidence="10">
    <location>
        <begin position="531"/>
        <end position="705"/>
    </location>
</feature>
<accession>A0A2Y9QWK2</accession>
<name>A0A2Y9QWK2_TRIMA</name>
<keyword evidence="5" id="KW-0677">Repeat</keyword>
<dbReference type="CDD" id="cd01472">
    <property type="entry name" value="vWA_collagen"/>
    <property type="match status" value="1"/>
</dbReference>
<dbReference type="FunFam" id="3.40.50.410:FF:000058">
    <property type="entry name" value="von Willebrand factor A domain containing 2"/>
    <property type="match status" value="1"/>
</dbReference>
<dbReference type="RefSeq" id="XP_023585661.1">
    <property type="nucleotide sequence ID" value="XM_023729893.1"/>
</dbReference>
<evidence type="ECO:0000313" key="11">
    <source>
        <dbReference type="Proteomes" id="UP000248480"/>
    </source>
</evidence>
<evidence type="ECO:0000256" key="7">
    <source>
        <dbReference type="PROSITE-ProRule" id="PRU00076"/>
    </source>
</evidence>
<dbReference type="KEGG" id="tmu:101347748"/>
<keyword evidence="3 7" id="KW-0245">EGF-like domain</keyword>
<dbReference type="GO" id="GO:0007161">
    <property type="term" value="P:calcium-independent cell-matrix adhesion"/>
    <property type="evidence" value="ECO:0007669"/>
    <property type="project" value="TreeGrafter"/>
</dbReference>
<evidence type="ECO:0000256" key="2">
    <source>
        <dbReference type="ARBA" id="ARBA00022525"/>
    </source>
</evidence>
<comment type="caution">
    <text evidence="7">Lacks conserved residue(s) required for the propagation of feature annotation.</text>
</comment>
<evidence type="ECO:0000256" key="6">
    <source>
        <dbReference type="ARBA" id="ARBA00023157"/>
    </source>
</evidence>
<dbReference type="PROSITE" id="PS50234">
    <property type="entry name" value="VWFA"/>
    <property type="match status" value="3"/>
</dbReference>
<dbReference type="PRINTS" id="PR00453">
    <property type="entry name" value="VWFADOMAIN"/>
</dbReference>
<comment type="subcellular location">
    <subcellularLocation>
        <location evidence="1">Secreted</location>
    </subcellularLocation>
</comment>
<dbReference type="CDD" id="cd01450">
    <property type="entry name" value="vWFA_subfamily_ECM"/>
    <property type="match status" value="1"/>
</dbReference>
<evidence type="ECO:0000259" key="9">
    <source>
        <dbReference type="PROSITE" id="PS50026"/>
    </source>
</evidence>
<evidence type="ECO:0000256" key="5">
    <source>
        <dbReference type="ARBA" id="ARBA00022737"/>
    </source>
</evidence>
<dbReference type="STRING" id="127582.A0A2Y9QWK2"/>
<dbReference type="AlphaFoldDB" id="A0A2Y9QWK2"/>
<dbReference type="CDD" id="cd00053">
    <property type="entry name" value="EGF"/>
    <property type="match status" value="1"/>
</dbReference>
<evidence type="ECO:0000256" key="3">
    <source>
        <dbReference type="ARBA" id="ARBA00022536"/>
    </source>
</evidence>
<dbReference type="InParanoid" id="A0A2Y9QWK2"/>
<dbReference type="FunFam" id="2.10.25.10:FF:000336">
    <property type="entry name" value="von Willebrand factor A domain containing 2"/>
    <property type="match status" value="1"/>
</dbReference>